<dbReference type="SUPFAM" id="SSF51206">
    <property type="entry name" value="cAMP-binding domain-like"/>
    <property type="match status" value="1"/>
</dbReference>
<dbReference type="KEGG" id="ptn:PTRA_a0670"/>
<sequence length="612" mass="70542">MSAEQQDITQFVTMQAPFSMLEASACSYFVKHLDIAYLNRENQAQWLKSDHPKLFLIRSGLYDLVDSKGDIVTRLAQGDYFGFPSLLTGEAMQNRLEVQKEGIVYMLPQESFDYLRREYKPFEQYFVRAHANRLLSSHYKSKTESWSERKISELMTRKAITLTPDSSIRHAAKQMQEYGVSSIMITQDAHLVGVVTDRDLRNRVLADEVDPQQSVSSIMTAKPKFIFENNRVFSALHLMLKHNIHHIPVLDENHKPLGMITSTDLLRQQKSDPVQLIGRIYKARAIVDLKRYAKEIPELLRGFSYNIDDISLIGKLLSGLTDALTSRLIYLYQQEHGVAPSSFSFICFGSQAREEQTLHSDQDNGLLLPDGLNDDELAYFKGMGEYVCENLVECGIRRCPGNIMASSELCRMSISDWRERFFKWISSPTPQAMLNCKIFFDLRFIEGSHTLYSKFYEQLTHMSRNELFYAAMANDIDSNSVPIGLFNNFKTEKTEKNYKYIDLKKRGVVIINDIVRLYALRAGIRRANTQERLDALLKHTLLSKEDIYNLKDCWRFLTQLRLSTQINQEGLPSNCINPDQLNSLERHQLKEAFYLVKQAQQAAVFKFARGSL</sequence>
<reference evidence="5 6" key="1">
    <citation type="submission" date="2015-03" db="EMBL/GenBank/DDBJ databases">
        <authorList>
            <person name="Murphy D."/>
        </authorList>
    </citation>
    <scope>NUCLEOTIDE SEQUENCE [LARGE SCALE GENOMIC DNA]</scope>
    <source>
        <strain evidence="5 6">KMM 520</strain>
    </source>
</reference>
<dbReference type="AlphaFoldDB" id="A0A0U2IS38"/>
<dbReference type="Gene3D" id="2.60.120.10">
    <property type="entry name" value="Jelly Rolls"/>
    <property type="match status" value="1"/>
</dbReference>
<dbReference type="InterPro" id="IPR051257">
    <property type="entry name" value="Diverse_CBS-Domain"/>
</dbReference>
<evidence type="ECO:0000259" key="4">
    <source>
        <dbReference type="PROSITE" id="PS51371"/>
    </source>
</evidence>
<dbReference type="InterPro" id="IPR014710">
    <property type="entry name" value="RmlC-like_jellyroll"/>
</dbReference>
<protein>
    <submittedName>
        <fullName evidence="5">CBS domain-containing protein</fullName>
    </submittedName>
</protein>
<keyword evidence="1 2" id="KW-0129">CBS domain</keyword>
<dbReference type="Proteomes" id="UP000065261">
    <property type="component" value="Chromosome I"/>
</dbReference>
<proteinExistence type="predicted"/>
<dbReference type="Pfam" id="PF00571">
    <property type="entry name" value="CBS"/>
    <property type="match status" value="2"/>
</dbReference>
<name>A0A0U2IS38_9GAMM</name>
<dbReference type="Gene3D" id="3.10.580.10">
    <property type="entry name" value="CBS-domain"/>
    <property type="match status" value="1"/>
</dbReference>
<feature type="domain" description="Cyclic nucleotide-binding" evidence="3">
    <location>
        <begin position="54"/>
        <end position="115"/>
    </location>
</feature>
<dbReference type="Pfam" id="PF00027">
    <property type="entry name" value="cNMP_binding"/>
    <property type="match status" value="1"/>
</dbReference>
<dbReference type="InterPro" id="IPR018821">
    <property type="entry name" value="DUF294_put_nucleoTrafse_sb-bd"/>
</dbReference>
<dbReference type="Pfam" id="PF10335">
    <property type="entry name" value="DUF294_C"/>
    <property type="match status" value="1"/>
</dbReference>
<dbReference type="PROSITE" id="PS50042">
    <property type="entry name" value="CNMP_BINDING_3"/>
    <property type="match status" value="1"/>
</dbReference>
<dbReference type="OrthoDB" id="9808528at2"/>
<dbReference type="PANTHER" id="PTHR43080:SF2">
    <property type="entry name" value="CBS DOMAIN-CONTAINING PROTEIN"/>
    <property type="match status" value="1"/>
</dbReference>
<organism evidence="5">
    <name type="scientific">Pseudoalteromonas translucida KMM 520</name>
    <dbReference type="NCBI Taxonomy" id="1315283"/>
    <lineage>
        <taxon>Bacteria</taxon>
        <taxon>Pseudomonadati</taxon>
        <taxon>Pseudomonadota</taxon>
        <taxon>Gammaproteobacteria</taxon>
        <taxon>Alteromonadales</taxon>
        <taxon>Pseudoalteromonadaceae</taxon>
        <taxon>Pseudoalteromonas</taxon>
    </lineage>
</organism>
<gene>
    <name evidence="5" type="ORF">PTRA_a0670</name>
</gene>
<dbReference type="RefSeq" id="WP_058372635.1">
    <property type="nucleotide sequence ID" value="NZ_CP011034.1"/>
</dbReference>
<dbReference type="CDD" id="cd04587">
    <property type="entry name" value="CBS_pair_CAP-ED_NT_Pol-beta-like_DUF294_assoc"/>
    <property type="match status" value="1"/>
</dbReference>
<dbReference type="EMBL" id="CP011034">
    <property type="protein sequence ID" value="ALS31999.1"/>
    <property type="molecule type" value="Genomic_DNA"/>
</dbReference>
<dbReference type="CDD" id="cd05401">
    <property type="entry name" value="NT_GlnE_GlnD_like"/>
    <property type="match status" value="1"/>
</dbReference>
<dbReference type="PANTHER" id="PTHR43080">
    <property type="entry name" value="CBS DOMAIN-CONTAINING PROTEIN CBSX3, MITOCHONDRIAL"/>
    <property type="match status" value="1"/>
</dbReference>
<feature type="domain" description="CBS" evidence="4">
    <location>
        <begin position="219"/>
        <end position="276"/>
    </location>
</feature>
<dbReference type="InterPro" id="IPR046342">
    <property type="entry name" value="CBS_dom_sf"/>
</dbReference>
<feature type="domain" description="CBS" evidence="4">
    <location>
        <begin position="155"/>
        <end position="211"/>
    </location>
</feature>
<dbReference type="InterPro" id="IPR018490">
    <property type="entry name" value="cNMP-bd_dom_sf"/>
</dbReference>
<dbReference type="GO" id="GO:0008773">
    <property type="term" value="F:[protein-PII] uridylyltransferase activity"/>
    <property type="evidence" value="ECO:0007669"/>
    <property type="project" value="InterPro"/>
</dbReference>
<evidence type="ECO:0000313" key="5">
    <source>
        <dbReference type="EMBL" id="ALS31999.1"/>
    </source>
</evidence>
<dbReference type="Pfam" id="PF03445">
    <property type="entry name" value="DUF294"/>
    <property type="match status" value="1"/>
</dbReference>
<dbReference type="InterPro" id="IPR000644">
    <property type="entry name" value="CBS_dom"/>
</dbReference>
<evidence type="ECO:0000313" key="6">
    <source>
        <dbReference type="Proteomes" id="UP000065261"/>
    </source>
</evidence>
<evidence type="ECO:0000256" key="2">
    <source>
        <dbReference type="PROSITE-ProRule" id="PRU00703"/>
    </source>
</evidence>
<dbReference type="SMART" id="SM00116">
    <property type="entry name" value="CBS"/>
    <property type="match status" value="2"/>
</dbReference>
<evidence type="ECO:0000259" key="3">
    <source>
        <dbReference type="PROSITE" id="PS50042"/>
    </source>
</evidence>
<accession>A0A0U2IS38</accession>
<dbReference type="SUPFAM" id="SSF54631">
    <property type="entry name" value="CBS-domain pair"/>
    <property type="match status" value="1"/>
</dbReference>
<evidence type="ECO:0000256" key="1">
    <source>
        <dbReference type="ARBA" id="ARBA00023122"/>
    </source>
</evidence>
<dbReference type="InterPro" id="IPR005105">
    <property type="entry name" value="GlnD_Uridyltrans_N"/>
</dbReference>
<dbReference type="InterPro" id="IPR000595">
    <property type="entry name" value="cNMP-bd_dom"/>
</dbReference>
<dbReference type="PATRIC" id="fig|1315283.4.peg.597"/>
<dbReference type="PROSITE" id="PS51371">
    <property type="entry name" value="CBS"/>
    <property type="match status" value="2"/>
</dbReference>